<evidence type="ECO:0000259" key="4">
    <source>
        <dbReference type="PROSITE" id="PS51184"/>
    </source>
</evidence>
<evidence type="ECO:0000256" key="1">
    <source>
        <dbReference type="ARBA" id="ARBA00001954"/>
    </source>
</evidence>
<evidence type="ECO:0000313" key="6">
    <source>
        <dbReference type="Proteomes" id="UP001139031"/>
    </source>
</evidence>
<evidence type="ECO:0000256" key="3">
    <source>
        <dbReference type="ARBA" id="ARBA00023004"/>
    </source>
</evidence>
<dbReference type="Proteomes" id="UP001139031">
    <property type="component" value="Unassembled WGS sequence"/>
</dbReference>
<dbReference type="InterPro" id="IPR003347">
    <property type="entry name" value="JmjC_dom"/>
</dbReference>
<dbReference type="SUPFAM" id="SSF51197">
    <property type="entry name" value="Clavaminate synthase-like"/>
    <property type="match status" value="1"/>
</dbReference>
<keyword evidence="6" id="KW-1185">Reference proteome</keyword>
<organism evidence="5 6">
    <name type="scientific">Nannocystis pusilla</name>
    <dbReference type="NCBI Taxonomy" id="889268"/>
    <lineage>
        <taxon>Bacteria</taxon>
        <taxon>Pseudomonadati</taxon>
        <taxon>Myxococcota</taxon>
        <taxon>Polyangia</taxon>
        <taxon>Nannocystales</taxon>
        <taxon>Nannocystaceae</taxon>
        <taxon>Nannocystis</taxon>
    </lineage>
</organism>
<dbReference type="InterPro" id="IPR026337">
    <property type="entry name" value="AKG_HExxH"/>
</dbReference>
<protein>
    <recommendedName>
        <fullName evidence="4">JmjC domain-containing protein</fullName>
    </recommendedName>
</protein>
<dbReference type="PROSITE" id="PS51184">
    <property type="entry name" value="JMJC"/>
    <property type="match status" value="1"/>
</dbReference>
<dbReference type="PANTHER" id="PTHR13096">
    <property type="entry name" value="MINA53 MYC INDUCED NUCLEAR ANTIGEN"/>
    <property type="match status" value="1"/>
</dbReference>
<dbReference type="EMBL" id="JAIRAU010000002">
    <property type="protein sequence ID" value="MBZ5708848.1"/>
    <property type="molecule type" value="Genomic_DNA"/>
</dbReference>
<accession>A0ABS7TKU8</accession>
<name>A0ABS7TKU8_9BACT</name>
<feature type="domain" description="JmjC" evidence="4">
    <location>
        <begin position="59"/>
        <end position="209"/>
    </location>
</feature>
<dbReference type="RefSeq" id="WP_224190628.1">
    <property type="nucleotide sequence ID" value="NZ_JAIRAU010000002.1"/>
</dbReference>
<keyword evidence="3" id="KW-0408">Iron</keyword>
<dbReference type="Gene3D" id="2.60.120.650">
    <property type="entry name" value="Cupin"/>
    <property type="match status" value="1"/>
</dbReference>
<dbReference type="PANTHER" id="PTHR13096:SF8">
    <property type="entry name" value="RIBOSOMAL OXYGENASE 1"/>
    <property type="match status" value="1"/>
</dbReference>
<keyword evidence="2" id="KW-0479">Metal-binding</keyword>
<reference evidence="5" key="1">
    <citation type="submission" date="2021-08" db="EMBL/GenBank/DDBJ databases">
        <authorList>
            <person name="Stevens D.C."/>
        </authorList>
    </citation>
    <scope>NUCLEOTIDE SEQUENCE</scope>
    <source>
        <strain evidence="5">DSM 53165</strain>
    </source>
</reference>
<dbReference type="NCBIfam" id="TIGR04267">
    <property type="entry name" value="mod_HExxH"/>
    <property type="match status" value="1"/>
</dbReference>
<proteinExistence type="predicted"/>
<dbReference type="InterPro" id="IPR039994">
    <property type="entry name" value="NO66-like"/>
</dbReference>
<gene>
    <name evidence="5" type="ORF">K7C98_06240</name>
</gene>
<comment type="caution">
    <text evidence="5">The sequence shown here is derived from an EMBL/GenBank/DDBJ whole genome shotgun (WGS) entry which is preliminary data.</text>
</comment>
<evidence type="ECO:0000313" key="5">
    <source>
        <dbReference type="EMBL" id="MBZ5708848.1"/>
    </source>
</evidence>
<evidence type="ECO:0000256" key="2">
    <source>
        <dbReference type="ARBA" id="ARBA00022723"/>
    </source>
</evidence>
<sequence>MSTWLPDDFFATHWRRRPLLIRGGASRLLTPGVTEDELDDAIARLSRLDPDRVKRSGDDVVFAQRIDAVVPRLRALAQRLVPLFGSACVGFDGSKMRDGHSIGSHYDYSDNFILQQSGAKLWRLHPPDIIPRDQQRLRMLKHPELGPVPMPAGAIEYTLEPGDLLYIPIFWPHWGLSRGPSTSVSLLVDAESAHGEIVPTLAALLSEDERFWAPLPAVPVDLASAEAALPDALARVLSDLGEALRDPEVARALARRWWQARVTRLRQAAGVAPPRHASSADALPIDMARVRTLLQAPLPPLDPTRLAHPEPDGAAHRLLRDYAWRPYLKRLLVLCGRAHAKLHDEAHRRSLATLIAGVQRLAPDVLRDLLLRPELTSWIWRMAEALEFAFPPQLELLVRHLGVALLPALFVHDALPADEPVLLAPTDSTEIHLLSLACALRTREPLPEVVTAVAAGDELRLGEALAIPRAALREPARGDGWEVVPLPRAPGSRVLLLRTSRWYTEFFPAREDVEGRVSPLFLDIDDAALAAWRAAMTEGLQRVGDHWPAARAELEDSVALLLPVRSRGLQPHNASVAGFRGLITASARPDYMTAQTLVHEAAHNKLSSLLDVYPLLTNPDHELHPSPFVAIPRPLTALVHGVYSFLHDIQLTRRMLAAGVPALAEAPMDRYLRKIEDRVAAAMSTLRQHARLTPAGEALLAGVERALTT</sequence>
<dbReference type="Pfam" id="PF08007">
    <property type="entry name" value="JmjC_2"/>
    <property type="match status" value="1"/>
</dbReference>
<comment type="cofactor">
    <cofactor evidence="1">
        <name>Fe(2+)</name>
        <dbReference type="ChEBI" id="CHEBI:29033"/>
    </cofactor>
</comment>